<dbReference type="EMBL" id="QZWZ01000075">
    <property type="protein sequence ID" value="RJT26014.1"/>
    <property type="molecule type" value="Genomic_DNA"/>
</dbReference>
<feature type="domain" description="Aminomethyltransferase C-terminal" evidence="3">
    <location>
        <begin position="277"/>
        <end position="348"/>
    </location>
</feature>
<evidence type="ECO:0000313" key="4">
    <source>
        <dbReference type="EMBL" id="RJT26014.1"/>
    </source>
</evidence>
<dbReference type="InterPro" id="IPR006222">
    <property type="entry name" value="GCVT_N"/>
</dbReference>
<dbReference type="PIRSF" id="PIRSF006487">
    <property type="entry name" value="GcvT"/>
    <property type="match status" value="1"/>
</dbReference>
<feature type="binding site" evidence="1">
    <location>
        <position position="191"/>
    </location>
    <ligand>
        <name>substrate</name>
    </ligand>
</feature>
<dbReference type="SUPFAM" id="SSF101790">
    <property type="entry name" value="Aminomethyltransferase beta-barrel domain"/>
    <property type="match status" value="1"/>
</dbReference>
<dbReference type="GO" id="GO:0005829">
    <property type="term" value="C:cytosol"/>
    <property type="evidence" value="ECO:0007669"/>
    <property type="project" value="TreeGrafter"/>
</dbReference>
<dbReference type="Gene3D" id="3.30.1360.120">
    <property type="entry name" value="Probable tRNA modification gtpase trme, domain 1"/>
    <property type="match status" value="1"/>
</dbReference>
<accession>A0A3A5K034</accession>
<dbReference type="GO" id="GO:0016740">
    <property type="term" value="F:transferase activity"/>
    <property type="evidence" value="ECO:0007669"/>
    <property type="project" value="UniProtKB-KW"/>
</dbReference>
<dbReference type="InterPro" id="IPR027266">
    <property type="entry name" value="TrmE/GcvT-like"/>
</dbReference>
<evidence type="ECO:0000256" key="1">
    <source>
        <dbReference type="PIRSR" id="PIRSR006487-1"/>
    </source>
</evidence>
<name>A0A3A5K034_9HYPH</name>
<dbReference type="AlphaFoldDB" id="A0A3A5K034"/>
<dbReference type="InterPro" id="IPR028896">
    <property type="entry name" value="GcvT/YgfZ/DmdA"/>
</dbReference>
<dbReference type="PANTHER" id="PTHR43757:SF2">
    <property type="entry name" value="AMINOMETHYLTRANSFERASE, MITOCHONDRIAL"/>
    <property type="match status" value="1"/>
</dbReference>
<comment type="caution">
    <text evidence="4">The sequence shown here is derived from an EMBL/GenBank/DDBJ whole genome shotgun (WGS) entry which is preliminary data.</text>
</comment>
<feature type="domain" description="GCVT N-terminal" evidence="2">
    <location>
        <begin position="8"/>
        <end position="257"/>
    </location>
</feature>
<keyword evidence="5" id="KW-1185">Reference proteome</keyword>
<dbReference type="Proteomes" id="UP000272706">
    <property type="component" value="Unassembled WGS sequence"/>
</dbReference>
<evidence type="ECO:0000259" key="2">
    <source>
        <dbReference type="Pfam" id="PF01571"/>
    </source>
</evidence>
<dbReference type="PANTHER" id="PTHR43757">
    <property type="entry name" value="AMINOMETHYLTRANSFERASE"/>
    <property type="match status" value="1"/>
</dbReference>
<organism evidence="4 5">
    <name type="scientific">Mesorhizobium waimense</name>
    <dbReference type="NCBI Taxonomy" id="1300307"/>
    <lineage>
        <taxon>Bacteria</taxon>
        <taxon>Pseudomonadati</taxon>
        <taxon>Pseudomonadota</taxon>
        <taxon>Alphaproteobacteria</taxon>
        <taxon>Hyphomicrobiales</taxon>
        <taxon>Phyllobacteriaceae</taxon>
        <taxon>Mesorhizobium</taxon>
    </lineage>
</organism>
<protein>
    <submittedName>
        <fullName evidence="4">Aminomethyl transferase family protein</fullName>
    </submittedName>
</protein>
<evidence type="ECO:0000313" key="5">
    <source>
        <dbReference type="Proteomes" id="UP000272706"/>
    </source>
</evidence>
<keyword evidence="4" id="KW-0808">Transferase</keyword>
<reference evidence="4 5" key="1">
    <citation type="submission" date="2018-09" db="EMBL/GenBank/DDBJ databases">
        <title>Mesorhizobium carmichaelinearum sp. nov. isolated from Carmichaelinea spp. root nodules in New Zealand.</title>
        <authorList>
            <person name="De Meyer S.E."/>
        </authorList>
    </citation>
    <scope>NUCLEOTIDE SEQUENCE [LARGE SCALE GENOMIC DNA]</scope>
    <source>
        <strain evidence="4 5">ICMP19557</strain>
    </source>
</reference>
<dbReference type="InterPro" id="IPR029043">
    <property type="entry name" value="GcvT/YgfZ_C"/>
</dbReference>
<dbReference type="RefSeq" id="WP_120019156.1">
    <property type="nucleotide sequence ID" value="NZ_QZWZ01000075.1"/>
</dbReference>
<dbReference type="InterPro" id="IPR013977">
    <property type="entry name" value="GcvT_C"/>
</dbReference>
<evidence type="ECO:0000259" key="3">
    <source>
        <dbReference type="Pfam" id="PF08669"/>
    </source>
</evidence>
<dbReference type="OrthoDB" id="9800828at2"/>
<sequence>MEMRTPYHSIYEKLNAPIIDFGGWGVASHITSPDAEYLMIRKSVGFAEYHFQSCFGVCGPEAFDFIQRIIVNDLGKIKPGGTLYSSILDDQARLIDDVIVFWMKEDRFIIHGGITREASRKWFAEKSEGKKVWVTELSNTFLSIQGPKSINVLQKAVDIADLEHNRLTQLDFEGVPVTIARVGFSGELGYEVHFGPEYAFGMWEKFTRYCAEYGGGPFGLMAAFPIAVDKGFLFGSDFYAGGSPLEYGLGWSVAFDKGFFHGRDEMLRRKETGLQTKLVGIEADETEHAITGGLQLAHNGKTVGATTNGWVSPVLKRNLGRAWIAIEFAKAGTELQVESESGPRTVKVKESYRFFDPKSERVRVNPRDMLQSTPN</sequence>
<dbReference type="Pfam" id="PF08669">
    <property type="entry name" value="GCV_T_C"/>
    <property type="match status" value="1"/>
</dbReference>
<gene>
    <name evidence="4" type="ORF">D3227_37740</name>
</gene>
<dbReference type="SUPFAM" id="SSF103025">
    <property type="entry name" value="Folate-binding domain"/>
    <property type="match status" value="1"/>
</dbReference>
<proteinExistence type="predicted"/>
<dbReference type="Pfam" id="PF01571">
    <property type="entry name" value="GCV_T"/>
    <property type="match status" value="1"/>
</dbReference>